<organism evidence="1 2">
    <name type="scientific">Aliikangiella marina</name>
    <dbReference type="NCBI Taxonomy" id="1712262"/>
    <lineage>
        <taxon>Bacteria</taxon>
        <taxon>Pseudomonadati</taxon>
        <taxon>Pseudomonadota</taxon>
        <taxon>Gammaproteobacteria</taxon>
        <taxon>Oceanospirillales</taxon>
        <taxon>Pleioneaceae</taxon>
        <taxon>Aliikangiella</taxon>
    </lineage>
</organism>
<dbReference type="InterPro" id="IPR027417">
    <property type="entry name" value="P-loop_NTPase"/>
</dbReference>
<proteinExistence type="predicted"/>
<sequence length="337" mass="39136">MFNWINKRTRRFKRNNELDQYLEELTDILCSAENQLPVSKRNADCPVVFIVGPPRAGTTLLMQVIAQSGCFTYPTNFLSRFYGALEIGYKIQRILFDGQLQYRDELNLNQQPLDFESDLGKTTGALSPNVFWYFWYHHFQFGELSYLSKDQFHRSNTERFKHELARLYAVSSQPIAMKAMIINWNVLDFAGLLPNAVFLRVKRETPYVANSIYEARKTVMGSYANWWSFKPPEFDQLKSLSPKEQVAGQCLSIEYALDEAFSKLKSTQKLECHYEKICKNPQGFIDELCQLMNAEDTDTNKVTYPRFSMSNSMDKALEDEWQTHLNQVASKVSFASK</sequence>
<dbReference type="RefSeq" id="WP_142941937.1">
    <property type="nucleotide sequence ID" value="NZ_VIKR01000002.1"/>
</dbReference>
<dbReference type="Proteomes" id="UP000317839">
    <property type="component" value="Unassembled WGS sequence"/>
</dbReference>
<comment type="caution">
    <text evidence="1">The sequence shown here is derived from an EMBL/GenBank/DDBJ whole genome shotgun (WGS) entry which is preliminary data.</text>
</comment>
<dbReference type="EMBL" id="VIKR01000002">
    <property type="protein sequence ID" value="TQV75321.1"/>
    <property type="molecule type" value="Genomic_DNA"/>
</dbReference>
<accession>A0A545TDQ5</accession>
<dbReference type="Gene3D" id="3.40.50.300">
    <property type="entry name" value="P-loop containing nucleotide triphosphate hydrolases"/>
    <property type="match status" value="1"/>
</dbReference>
<protein>
    <submittedName>
        <fullName evidence="1">Sulfotransferase</fullName>
    </submittedName>
</protein>
<dbReference type="OrthoDB" id="9800698at2"/>
<gene>
    <name evidence="1" type="ORF">FLL45_10330</name>
</gene>
<name>A0A545TDQ5_9GAMM</name>
<dbReference type="AlphaFoldDB" id="A0A545TDQ5"/>
<keyword evidence="1" id="KW-0808">Transferase</keyword>
<dbReference type="GO" id="GO:0016740">
    <property type="term" value="F:transferase activity"/>
    <property type="evidence" value="ECO:0007669"/>
    <property type="project" value="UniProtKB-KW"/>
</dbReference>
<evidence type="ECO:0000313" key="2">
    <source>
        <dbReference type="Proteomes" id="UP000317839"/>
    </source>
</evidence>
<dbReference type="SUPFAM" id="SSF52540">
    <property type="entry name" value="P-loop containing nucleoside triphosphate hydrolases"/>
    <property type="match status" value="1"/>
</dbReference>
<dbReference type="Pfam" id="PF13469">
    <property type="entry name" value="Sulfotransfer_3"/>
    <property type="match status" value="1"/>
</dbReference>
<keyword evidence="2" id="KW-1185">Reference proteome</keyword>
<reference evidence="1 2" key="1">
    <citation type="submission" date="2019-06" db="EMBL/GenBank/DDBJ databases">
        <title>Draft genome of Aliikangiella marina GYP-15.</title>
        <authorList>
            <person name="Wang G."/>
        </authorList>
    </citation>
    <scope>NUCLEOTIDE SEQUENCE [LARGE SCALE GENOMIC DNA]</scope>
    <source>
        <strain evidence="1 2">GYP-15</strain>
    </source>
</reference>
<evidence type="ECO:0000313" key="1">
    <source>
        <dbReference type="EMBL" id="TQV75321.1"/>
    </source>
</evidence>